<keyword evidence="1" id="KW-1133">Transmembrane helix</keyword>
<accession>A0ABP0D2W1</accession>
<keyword evidence="4" id="KW-1185">Reference proteome</keyword>
<sequence length="245" mass="25945">MRASTLRACIPVATALVLVCCVTLVTFALVSADQTQAGILTLRINVTQLLQPPSFLGQPAADARPDAAVSQTLTAVLPETITLGTTHVCFEVAARNRTCNHWPLALAGVFPPSVGPFWPPGVGLTDAPTVASSSAPHLHIRTNLLEGLLAVLTQTFVVNGLLRDVARFPAVGFPGHRLLWAAVLFVFGLRCCLPFYKTVIVLDGLRSTSQHLPAWITVQFGPVYGMCLVCLLGSATLAALGMILV</sequence>
<keyword evidence="2" id="KW-0732">Signal</keyword>
<protein>
    <recommendedName>
        <fullName evidence="5">Integral membrane protein</fullName>
    </recommendedName>
</protein>
<reference evidence="3 4" key="1">
    <citation type="submission" date="2024-01" db="EMBL/GenBank/DDBJ databases">
        <authorList>
            <person name="Allen C."/>
            <person name="Tagirdzhanova G."/>
        </authorList>
    </citation>
    <scope>NUCLEOTIDE SEQUENCE [LARGE SCALE GENOMIC DNA]</scope>
</reference>
<dbReference type="Proteomes" id="UP001642482">
    <property type="component" value="Unassembled WGS sequence"/>
</dbReference>
<evidence type="ECO:0000313" key="3">
    <source>
        <dbReference type="EMBL" id="CAK7238187.1"/>
    </source>
</evidence>
<feature type="signal peptide" evidence="2">
    <location>
        <begin position="1"/>
        <end position="32"/>
    </location>
</feature>
<feature type="chain" id="PRO_5046491539" description="Integral membrane protein" evidence="2">
    <location>
        <begin position="33"/>
        <end position="245"/>
    </location>
</feature>
<name>A0ABP0D2W1_9PEZI</name>
<evidence type="ECO:0008006" key="5">
    <source>
        <dbReference type="Google" id="ProtNLM"/>
    </source>
</evidence>
<keyword evidence="1" id="KW-0472">Membrane</keyword>
<comment type="caution">
    <text evidence="3">The sequence shown here is derived from an EMBL/GenBank/DDBJ whole genome shotgun (WGS) entry which is preliminary data.</text>
</comment>
<dbReference type="EMBL" id="CAWUHD010000213">
    <property type="protein sequence ID" value="CAK7238187.1"/>
    <property type="molecule type" value="Genomic_DNA"/>
</dbReference>
<evidence type="ECO:0000256" key="2">
    <source>
        <dbReference type="SAM" id="SignalP"/>
    </source>
</evidence>
<gene>
    <name evidence="3" type="ORF">SEUCBS140593_010413</name>
</gene>
<organism evidence="3 4">
    <name type="scientific">Sporothrix eucalyptigena</name>
    <dbReference type="NCBI Taxonomy" id="1812306"/>
    <lineage>
        <taxon>Eukaryota</taxon>
        <taxon>Fungi</taxon>
        <taxon>Dikarya</taxon>
        <taxon>Ascomycota</taxon>
        <taxon>Pezizomycotina</taxon>
        <taxon>Sordariomycetes</taxon>
        <taxon>Sordariomycetidae</taxon>
        <taxon>Ophiostomatales</taxon>
        <taxon>Ophiostomataceae</taxon>
        <taxon>Sporothrix</taxon>
    </lineage>
</organism>
<feature type="transmembrane region" description="Helical" evidence="1">
    <location>
        <begin position="178"/>
        <end position="196"/>
    </location>
</feature>
<evidence type="ECO:0000256" key="1">
    <source>
        <dbReference type="SAM" id="Phobius"/>
    </source>
</evidence>
<evidence type="ECO:0000313" key="4">
    <source>
        <dbReference type="Proteomes" id="UP001642482"/>
    </source>
</evidence>
<feature type="transmembrane region" description="Helical" evidence="1">
    <location>
        <begin position="223"/>
        <end position="244"/>
    </location>
</feature>
<keyword evidence="1" id="KW-0812">Transmembrane</keyword>
<proteinExistence type="predicted"/>